<dbReference type="NCBIfam" id="TIGR00731">
    <property type="entry name" value="bL25_bact_ctc"/>
    <property type="match status" value="1"/>
</dbReference>
<dbReference type="Pfam" id="PF01386">
    <property type="entry name" value="Ribosomal_L25p"/>
    <property type="match status" value="1"/>
</dbReference>
<dbReference type="PATRIC" id="fig|1619048.3.peg.403"/>
<feature type="region of interest" description="Disordered" evidence="6">
    <location>
        <begin position="201"/>
        <end position="229"/>
    </location>
</feature>
<evidence type="ECO:0000256" key="2">
    <source>
        <dbReference type="ARBA" id="ARBA00022884"/>
    </source>
</evidence>
<name>A0A0G0VDU6_9BACT</name>
<evidence type="ECO:0000256" key="6">
    <source>
        <dbReference type="SAM" id="MobiDB-lite"/>
    </source>
</evidence>
<feature type="domain" description="Large ribosomal subunit protein bL25 beta" evidence="8">
    <location>
        <begin position="97"/>
        <end position="182"/>
    </location>
</feature>
<comment type="subunit">
    <text evidence="5">Part of the 50S ribosomal subunit; part of the 5S rRNA/L5/L18/L25 subcomplex. Contacts the 5S rRNA. Binds to the 5S rRNA independently of L5 and L18.</text>
</comment>
<evidence type="ECO:0000256" key="5">
    <source>
        <dbReference type="HAMAP-Rule" id="MF_01334"/>
    </source>
</evidence>
<evidence type="ECO:0000313" key="10">
    <source>
        <dbReference type="Proteomes" id="UP000034108"/>
    </source>
</evidence>
<dbReference type="GO" id="GO:0006412">
    <property type="term" value="P:translation"/>
    <property type="evidence" value="ECO:0007669"/>
    <property type="project" value="UniProtKB-UniRule"/>
</dbReference>
<proteinExistence type="inferred from homology"/>
<dbReference type="GO" id="GO:0003735">
    <property type="term" value="F:structural constituent of ribosome"/>
    <property type="evidence" value="ECO:0007669"/>
    <property type="project" value="InterPro"/>
</dbReference>
<keyword evidence="3 5" id="KW-0689">Ribosomal protein</keyword>
<evidence type="ECO:0000313" key="9">
    <source>
        <dbReference type="EMBL" id="KKR99069.1"/>
    </source>
</evidence>
<evidence type="ECO:0000256" key="3">
    <source>
        <dbReference type="ARBA" id="ARBA00022980"/>
    </source>
</evidence>
<gene>
    <name evidence="5" type="primary">rplY</name>
    <name evidence="5" type="synonym">ctc</name>
    <name evidence="9" type="ORF">UU49_C0011G0005</name>
</gene>
<dbReference type="SUPFAM" id="SSF50715">
    <property type="entry name" value="Ribosomal protein L25-like"/>
    <property type="match status" value="1"/>
</dbReference>
<keyword evidence="1 5" id="KW-0699">rRNA-binding</keyword>
<dbReference type="Proteomes" id="UP000034108">
    <property type="component" value="Unassembled WGS sequence"/>
</dbReference>
<dbReference type="Gene3D" id="2.40.240.10">
    <property type="entry name" value="Ribosomal Protein L25, Chain P"/>
    <property type="match status" value="1"/>
</dbReference>
<dbReference type="PANTHER" id="PTHR33284">
    <property type="entry name" value="RIBOSOMAL PROTEIN L25/GLN-TRNA SYNTHETASE, ANTI-CODON-BINDING DOMAIN-CONTAINING PROTEIN"/>
    <property type="match status" value="1"/>
</dbReference>
<comment type="similarity">
    <text evidence="5">Belongs to the bacterial ribosomal protein bL25 family. CTC subfamily.</text>
</comment>
<reference evidence="9 10" key="1">
    <citation type="journal article" date="2015" name="Nature">
        <title>rRNA introns, odd ribosomes, and small enigmatic genomes across a large radiation of phyla.</title>
        <authorList>
            <person name="Brown C.T."/>
            <person name="Hug L.A."/>
            <person name="Thomas B.C."/>
            <person name="Sharon I."/>
            <person name="Castelle C.J."/>
            <person name="Singh A."/>
            <person name="Wilkins M.J."/>
            <person name="Williams K.H."/>
            <person name="Banfield J.F."/>
        </authorList>
    </citation>
    <scope>NUCLEOTIDE SEQUENCE [LARGE SCALE GENOMIC DNA]</scope>
</reference>
<dbReference type="InterPro" id="IPR020930">
    <property type="entry name" value="Ribosomal_uL5_bac-type"/>
</dbReference>
<dbReference type="HAMAP" id="MF_01334">
    <property type="entry name" value="Ribosomal_bL25_CTC"/>
    <property type="match status" value="1"/>
</dbReference>
<evidence type="ECO:0000259" key="8">
    <source>
        <dbReference type="Pfam" id="PF14693"/>
    </source>
</evidence>
<dbReference type="InterPro" id="IPR001021">
    <property type="entry name" value="Ribosomal_bL25_long"/>
</dbReference>
<dbReference type="InterPro" id="IPR029751">
    <property type="entry name" value="Ribosomal_L25_dom"/>
</dbReference>
<keyword evidence="4 5" id="KW-0687">Ribonucleoprotein</keyword>
<feature type="domain" description="Large ribosomal subunit protein bL25 L25" evidence="7">
    <location>
        <begin position="7"/>
        <end position="89"/>
    </location>
</feature>
<protein>
    <recommendedName>
        <fullName evidence="5">Large ribosomal subunit protein bL25</fullName>
    </recommendedName>
    <alternativeName>
        <fullName evidence="5">General stress protein CTC</fullName>
    </alternativeName>
</protein>
<dbReference type="InterPro" id="IPR020056">
    <property type="entry name" value="Rbsml_bL25/Gln-tRNA_synth_N"/>
</dbReference>
<dbReference type="InterPro" id="IPR037121">
    <property type="entry name" value="Ribosomal_bL25_C"/>
</dbReference>
<dbReference type="STRING" id="1619048.UU49_C0011G0005"/>
<accession>A0A0G0VDU6</accession>
<evidence type="ECO:0000256" key="1">
    <source>
        <dbReference type="ARBA" id="ARBA00022730"/>
    </source>
</evidence>
<evidence type="ECO:0000256" key="4">
    <source>
        <dbReference type="ARBA" id="ARBA00023274"/>
    </source>
</evidence>
<dbReference type="PANTHER" id="PTHR33284:SF1">
    <property type="entry name" value="RIBOSOMAL PROTEIN L25_GLN-TRNA SYNTHETASE, ANTI-CODON-BINDING DOMAIN-CONTAINING PROTEIN"/>
    <property type="match status" value="1"/>
</dbReference>
<dbReference type="CDD" id="cd00495">
    <property type="entry name" value="Ribosomal_L25_TL5_CTC"/>
    <property type="match status" value="1"/>
</dbReference>
<comment type="caution">
    <text evidence="9">The sequence shown here is derived from an EMBL/GenBank/DDBJ whole genome shotgun (WGS) entry which is preliminary data.</text>
</comment>
<comment type="function">
    <text evidence="5">This is one of the proteins that binds to the 5S RNA in the ribosome where it forms part of the central protuberance.</text>
</comment>
<dbReference type="EMBL" id="LCAV01000011">
    <property type="protein sequence ID" value="KKR99069.1"/>
    <property type="molecule type" value="Genomic_DNA"/>
</dbReference>
<evidence type="ECO:0000259" key="7">
    <source>
        <dbReference type="Pfam" id="PF01386"/>
    </source>
</evidence>
<dbReference type="InterPro" id="IPR011035">
    <property type="entry name" value="Ribosomal_bL25/Gln-tRNA_synth"/>
</dbReference>
<dbReference type="Gene3D" id="2.170.120.20">
    <property type="entry name" value="Ribosomal protein L25, beta domain"/>
    <property type="match status" value="1"/>
</dbReference>
<sequence length="229" mass="25171">MSNLSLKGELRVKAAKELRKESKIPAVLYGHGVKNVNLSVNYREFEKAYQAGGGKGLLELTIDSNKPINVLVQDWQINPITSVFTHVDFRQVKMDEKIKTDVNLKFIGESPAVKELGGIFVKNFNSIPVECLPKDLVSEITVDIVSLKEFGNVIHISDIVAPAGIKILAHDEDVIATVTPPRVEEEAAPIAAAVDLSQIKTESEEKKEKKATEDAGKAKVEETAKKEKK</sequence>
<dbReference type="GO" id="GO:0008097">
    <property type="term" value="F:5S rRNA binding"/>
    <property type="evidence" value="ECO:0007669"/>
    <property type="project" value="InterPro"/>
</dbReference>
<keyword evidence="2 5" id="KW-0694">RNA-binding</keyword>
<dbReference type="AlphaFoldDB" id="A0A0G0VDU6"/>
<organism evidence="9 10">
    <name type="scientific">Candidatus Magasanikbacteria bacterium GW2011_GWC2_41_17</name>
    <dbReference type="NCBI Taxonomy" id="1619048"/>
    <lineage>
        <taxon>Bacteria</taxon>
        <taxon>Candidatus Magasanikiibacteriota</taxon>
    </lineage>
</organism>
<dbReference type="Pfam" id="PF14693">
    <property type="entry name" value="Ribosomal_TL5_C"/>
    <property type="match status" value="1"/>
</dbReference>
<dbReference type="InterPro" id="IPR020057">
    <property type="entry name" value="Ribosomal_bL25_b-dom"/>
</dbReference>
<dbReference type="GO" id="GO:0022625">
    <property type="term" value="C:cytosolic large ribosomal subunit"/>
    <property type="evidence" value="ECO:0007669"/>
    <property type="project" value="TreeGrafter"/>
</dbReference>